<dbReference type="Proteomes" id="UP001165366">
    <property type="component" value="Unassembled WGS sequence"/>
</dbReference>
<evidence type="ECO:0000256" key="5">
    <source>
        <dbReference type="SAM" id="MobiDB-lite"/>
    </source>
</evidence>
<evidence type="ECO:0000313" key="8">
    <source>
        <dbReference type="EMBL" id="MCG2588210.1"/>
    </source>
</evidence>
<comment type="caution">
    <text evidence="8">The sequence shown here is derived from an EMBL/GenBank/DDBJ whole genome shotgun (WGS) entry which is preliminary data.</text>
</comment>
<proteinExistence type="predicted"/>
<keyword evidence="3 6" id="KW-1133">Transmembrane helix</keyword>
<feature type="domain" description="AprE-like beta-barrel" evidence="7">
    <location>
        <begin position="347"/>
        <end position="426"/>
    </location>
</feature>
<evidence type="ECO:0000256" key="2">
    <source>
        <dbReference type="ARBA" id="ARBA00022692"/>
    </source>
</evidence>
<feature type="compositionally biased region" description="Polar residues" evidence="5">
    <location>
        <begin position="1"/>
        <end position="20"/>
    </location>
</feature>
<name>A0ABS9KBK6_9BACT</name>
<keyword evidence="2 6" id="KW-0812">Transmembrane</keyword>
<dbReference type="Pfam" id="PF26002">
    <property type="entry name" value="Beta-barrel_AprE"/>
    <property type="match status" value="1"/>
</dbReference>
<evidence type="ECO:0000313" key="9">
    <source>
        <dbReference type="Proteomes" id="UP001165366"/>
    </source>
</evidence>
<gene>
    <name evidence="8" type="ORF">L6773_06505</name>
</gene>
<dbReference type="InterPro" id="IPR058982">
    <property type="entry name" value="Beta-barrel_AprE"/>
</dbReference>
<dbReference type="PRINTS" id="PR01490">
    <property type="entry name" value="RTXTOXIND"/>
</dbReference>
<reference evidence="8" key="1">
    <citation type="submission" date="2022-01" db="EMBL/GenBank/DDBJ databases">
        <authorList>
            <person name="Wang Y."/>
        </authorList>
    </citation>
    <scope>NUCLEOTIDE SEQUENCE</scope>
    <source>
        <strain evidence="8">WB101</strain>
    </source>
</reference>
<accession>A0ABS9KBK6</accession>
<evidence type="ECO:0000256" key="3">
    <source>
        <dbReference type="ARBA" id="ARBA00022989"/>
    </source>
</evidence>
<reference evidence="8" key="2">
    <citation type="submission" date="2024-05" db="EMBL/GenBank/DDBJ databases">
        <title>Rhodohalobacter halophilus gen. nov., sp. nov., a moderately halophilic member of the family Balneolaceae.</title>
        <authorList>
            <person name="Xia J."/>
        </authorList>
    </citation>
    <scope>NUCLEOTIDE SEQUENCE</scope>
    <source>
        <strain evidence="8">WB101</strain>
    </source>
</reference>
<dbReference type="RefSeq" id="WP_237853054.1">
    <property type="nucleotide sequence ID" value="NZ_JAKLWS010000006.1"/>
</dbReference>
<comment type="subcellular location">
    <subcellularLocation>
        <location evidence="1">Membrane</location>
        <topology evidence="1">Single-pass membrane protein</topology>
    </subcellularLocation>
</comment>
<dbReference type="PANTHER" id="PTHR30386">
    <property type="entry name" value="MEMBRANE FUSION SUBUNIT OF EMRAB-TOLC MULTIDRUG EFFLUX PUMP"/>
    <property type="match status" value="1"/>
</dbReference>
<keyword evidence="9" id="KW-1185">Reference proteome</keyword>
<feature type="region of interest" description="Disordered" evidence="5">
    <location>
        <begin position="1"/>
        <end position="21"/>
    </location>
</feature>
<evidence type="ECO:0000256" key="4">
    <source>
        <dbReference type="ARBA" id="ARBA00023136"/>
    </source>
</evidence>
<dbReference type="InterPro" id="IPR050739">
    <property type="entry name" value="MFP"/>
</dbReference>
<protein>
    <submittedName>
        <fullName evidence="8">HlyD family secretion protein</fullName>
    </submittedName>
</protein>
<dbReference type="PANTHER" id="PTHR30386:SF26">
    <property type="entry name" value="TRANSPORT PROTEIN COMB"/>
    <property type="match status" value="1"/>
</dbReference>
<keyword evidence="4 6" id="KW-0472">Membrane</keyword>
<evidence type="ECO:0000259" key="7">
    <source>
        <dbReference type="Pfam" id="PF26002"/>
    </source>
</evidence>
<organism evidence="8 9">
    <name type="scientific">Rhodohalobacter sulfatireducens</name>
    <dbReference type="NCBI Taxonomy" id="2911366"/>
    <lineage>
        <taxon>Bacteria</taxon>
        <taxon>Pseudomonadati</taxon>
        <taxon>Balneolota</taxon>
        <taxon>Balneolia</taxon>
        <taxon>Balneolales</taxon>
        <taxon>Balneolaceae</taxon>
        <taxon>Rhodohalobacter</taxon>
    </lineage>
</organism>
<dbReference type="EMBL" id="JAKLWS010000006">
    <property type="protein sequence ID" value="MCG2588210.1"/>
    <property type="molecule type" value="Genomic_DNA"/>
</dbReference>
<evidence type="ECO:0000256" key="1">
    <source>
        <dbReference type="ARBA" id="ARBA00004167"/>
    </source>
</evidence>
<sequence length="444" mass="51312">MNNDSSNNIPPKSEPTTNWSELDVRSEEVQEIIGRPPHWLIRWGITAFFGVLGMVLLSASIIEYPEVIQTPIRLTAIHAPQTLKARTNGKIVRIIAQNNSQVMEGEVLGWMESTASHEEVIRLSNEVDSMRTWLLDGKLSRFQTMENGLTPFRNLGELQTAFQNFEQSYREFRDFLPGGFYEQQRQILEQELTYTQQLLEKIYEQKQIQQRDFELANREYEMQKQLAENDFIAPVELARAESELSARRLPLEQSESAIINNQLSQTAKEKEIIELEKRMAEQRSVFLQAVNIMKSAIDEWKQTYLLIAPFEGEVVHAGVIQENQTLSTGQDLFYIQPDNTQYFGELIVSQRSFGKIEEGQQVLVRFSGYPYHEFGSVYGQVEYFSEFPVQDSLFFAKVQFPDGLTTSYGQEIPPRNGMTGQAEIITQDMRLLERVYNNMTKELR</sequence>
<feature type="transmembrane region" description="Helical" evidence="6">
    <location>
        <begin position="40"/>
        <end position="62"/>
    </location>
</feature>
<evidence type="ECO:0000256" key="6">
    <source>
        <dbReference type="SAM" id="Phobius"/>
    </source>
</evidence>